<evidence type="ECO:0000256" key="1">
    <source>
        <dbReference type="SAM" id="Coils"/>
    </source>
</evidence>
<dbReference type="AlphaFoldDB" id="A0AAD5RJ25"/>
<name>A0AAD5RJ25_9PEZI</name>
<feature type="compositionally biased region" description="Basic and acidic residues" evidence="2">
    <location>
        <begin position="144"/>
        <end position="157"/>
    </location>
</feature>
<organism evidence="3 4">
    <name type="scientific">Zalerion maritima</name>
    <dbReference type="NCBI Taxonomy" id="339359"/>
    <lineage>
        <taxon>Eukaryota</taxon>
        <taxon>Fungi</taxon>
        <taxon>Dikarya</taxon>
        <taxon>Ascomycota</taxon>
        <taxon>Pezizomycotina</taxon>
        <taxon>Sordariomycetes</taxon>
        <taxon>Lulworthiomycetidae</taxon>
        <taxon>Lulworthiales</taxon>
        <taxon>Lulworthiaceae</taxon>
        <taxon>Zalerion</taxon>
    </lineage>
</organism>
<evidence type="ECO:0000256" key="2">
    <source>
        <dbReference type="SAM" id="MobiDB-lite"/>
    </source>
</evidence>
<dbReference type="Proteomes" id="UP001201980">
    <property type="component" value="Unassembled WGS sequence"/>
</dbReference>
<comment type="caution">
    <text evidence="3">The sequence shown here is derived from an EMBL/GenBank/DDBJ whole genome shotgun (WGS) entry which is preliminary data.</text>
</comment>
<evidence type="ECO:0000313" key="3">
    <source>
        <dbReference type="EMBL" id="KAJ2895148.1"/>
    </source>
</evidence>
<keyword evidence="4" id="KW-1185">Reference proteome</keyword>
<dbReference type="EMBL" id="JAKWBI020000424">
    <property type="protein sequence ID" value="KAJ2895148.1"/>
    <property type="molecule type" value="Genomic_DNA"/>
</dbReference>
<proteinExistence type="predicted"/>
<gene>
    <name evidence="3" type="ORF">MKZ38_006865</name>
</gene>
<feature type="coiled-coil region" evidence="1">
    <location>
        <begin position="94"/>
        <end position="121"/>
    </location>
</feature>
<protein>
    <submittedName>
        <fullName evidence="3">Uncharacterized protein</fullName>
    </submittedName>
</protein>
<feature type="compositionally biased region" description="Basic and acidic residues" evidence="2">
    <location>
        <begin position="165"/>
        <end position="180"/>
    </location>
</feature>
<reference evidence="3" key="1">
    <citation type="submission" date="2022-07" db="EMBL/GenBank/DDBJ databases">
        <title>Draft genome sequence of Zalerion maritima ATCC 34329, a (micro)plastics degrading marine fungus.</title>
        <authorList>
            <person name="Paco A."/>
            <person name="Goncalves M.F.M."/>
            <person name="Rocha-Santos T.A.P."/>
            <person name="Alves A."/>
        </authorList>
    </citation>
    <scope>NUCLEOTIDE SEQUENCE</scope>
    <source>
        <strain evidence="3">ATCC 34329</strain>
    </source>
</reference>
<accession>A0AAD5RJ25</accession>
<sequence length="180" mass="21155">MIEQSSSQLQNAINDRRAHMDRVRANADEVGEMAAKLFKETRELKAQRDHWQTVVHMTNTEMRDVVSSQAWRMGPLLEDIAMLEDERDGLRDMTENLPDEVDELRRTIRQMKQRQESILHRARLDHQRVNEMGDLLIEAQTENSRLRRPDPHDDYFRGKRGTGKKPGDKAGEERELLVRK</sequence>
<keyword evidence="1" id="KW-0175">Coiled coil</keyword>
<feature type="region of interest" description="Disordered" evidence="2">
    <location>
        <begin position="140"/>
        <end position="180"/>
    </location>
</feature>
<evidence type="ECO:0000313" key="4">
    <source>
        <dbReference type="Proteomes" id="UP001201980"/>
    </source>
</evidence>